<dbReference type="EC" id="3.1.-.-" evidence="5"/>
<dbReference type="GO" id="GO:0004540">
    <property type="term" value="F:RNA nuclease activity"/>
    <property type="evidence" value="ECO:0007669"/>
    <property type="project" value="InterPro"/>
</dbReference>
<comment type="cofactor">
    <cofactor evidence="5">
        <name>Mg(2+)</name>
        <dbReference type="ChEBI" id="CHEBI:18420"/>
    </cofactor>
</comment>
<evidence type="ECO:0000256" key="2">
    <source>
        <dbReference type="ARBA" id="ARBA00022722"/>
    </source>
</evidence>
<dbReference type="SUPFAM" id="SSF88723">
    <property type="entry name" value="PIN domain-like"/>
    <property type="match status" value="1"/>
</dbReference>
<keyword evidence="4 5" id="KW-0378">Hydrolase</keyword>
<gene>
    <name evidence="5" type="primary">vapC</name>
    <name evidence="7" type="ORF">C7I85_22780</name>
</gene>
<name>A0A2P7S3M6_9HYPH</name>
<keyword evidence="5" id="KW-0800">Toxin</keyword>
<evidence type="ECO:0000313" key="8">
    <source>
        <dbReference type="Proteomes" id="UP000240653"/>
    </source>
</evidence>
<feature type="binding site" evidence="5">
    <location>
        <position position="106"/>
    </location>
    <ligand>
        <name>Mg(2+)</name>
        <dbReference type="ChEBI" id="CHEBI:18420"/>
    </ligand>
</feature>
<dbReference type="InterPro" id="IPR022907">
    <property type="entry name" value="VapC_family"/>
</dbReference>
<comment type="similarity">
    <text evidence="5">Belongs to the PINc/VapC protein family.</text>
</comment>
<dbReference type="Proteomes" id="UP000240653">
    <property type="component" value="Unassembled WGS sequence"/>
</dbReference>
<dbReference type="GO" id="GO:0000287">
    <property type="term" value="F:magnesium ion binding"/>
    <property type="evidence" value="ECO:0007669"/>
    <property type="project" value="UniProtKB-UniRule"/>
</dbReference>
<keyword evidence="2 5" id="KW-0540">Nuclease</keyword>
<dbReference type="EMBL" id="PXYL01000015">
    <property type="protein sequence ID" value="PSJ57067.1"/>
    <property type="molecule type" value="Genomic_DNA"/>
</dbReference>
<dbReference type="AlphaFoldDB" id="A0A2P7S3M6"/>
<evidence type="ECO:0000256" key="4">
    <source>
        <dbReference type="ARBA" id="ARBA00022801"/>
    </source>
</evidence>
<comment type="caution">
    <text evidence="7">The sequence shown here is derived from an EMBL/GenBank/DDBJ whole genome shotgun (WGS) entry which is preliminary data.</text>
</comment>
<dbReference type="GO" id="GO:0045926">
    <property type="term" value="P:negative regulation of growth"/>
    <property type="evidence" value="ECO:0007669"/>
    <property type="project" value="UniProtKB-ARBA"/>
</dbReference>
<evidence type="ECO:0000256" key="1">
    <source>
        <dbReference type="ARBA" id="ARBA00022649"/>
    </source>
</evidence>
<dbReference type="GO" id="GO:0090729">
    <property type="term" value="F:toxin activity"/>
    <property type="evidence" value="ECO:0007669"/>
    <property type="project" value="UniProtKB-KW"/>
</dbReference>
<dbReference type="InterPro" id="IPR002716">
    <property type="entry name" value="PIN_dom"/>
</dbReference>
<evidence type="ECO:0000256" key="3">
    <source>
        <dbReference type="ARBA" id="ARBA00022723"/>
    </source>
</evidence>
<dbReference type="NCBIfam" id="TIGR00028">
    <property type="entry name" value="Mtu_PIN_fam"/>
    <property type="match status" value="1"/>
</dbReference>
<protein>
    <recommendedName>
        <fullName evidence="5">Ribonuclease VapC</fullName>
        <shortName evidence="5">RNase VapC</shortName>
        <ecNumber evidence="5">3.1.-.-</ecNumber>
    </recommendedName>
    <alternativeName>
        <fullName evidence="5">Toxin VapC</fullName>
    </alternativeName>
</protein>
<evidence type="ECO:0000259" key="6">
    <source>
        <dbReference type="Pfam" id="PF01850"/>
    </source>
</evidence>
<organism evidence="7 8">
    <name type="scientific">Pseudaminobacter soli</name>
    <name type="common">ex Li et al. 2025</name>
    <dbReference type="NCBI Taxonomy" id="1295366"/>
    <lineage>
        <taxon>Bacteria</taxon>
        <taxon>Pseudomonadati</taxon>
        <taxon>Pseudomonadota</taxon>
        <taxon>Alphaproteobacteria</taxon>
        <taxon>Hyphomicrobiales</taxon>
        <taxon>Phyllobacteriaceae</taxon>
        <taxon>Pseudaminobacter</taxon>
    </lineage>
</organism>
<keyword evidence="8" id="KW-1185">Reference proteome</keyword>
<feature type="domain" description="PIN" evidence="6">
    <location>
        <begin position="4"/>
        <end position="129"/>
    </location>
</feature>
<dbReference type="OrthoDB" id="333798at2"/>
<keyword evidence="5" id="KW-0460">Magnesium</keyword>
<proteinExistence type="inferred from homology"/>
<keyword evidence="1 5" id="KW-1277">Toxin-antitoxin system</keyword>
<dbReference type="GO" id="GO:0016788">
    <property type="term" value="F:hydrolase activity, acting on ester bonds"/>
    <property type="evidence" value="ECO:0007669"/>
    <property type="project" value="InterPro"/>
</dbReference>
<keyword evidence="3 5" id="KW-0479">Metal-binding</keyword>
<dbReference type="InterPro" id="IPR029060">
    <property type="entry name" value="PIN-like_dom_sf"/>
</dbReference>
<feature type="binding site" evidence="5">
    <location>
        <position position="6"/>
    </location>
    <ligand>
        <name>Mg(2+)</name>
        <dbReference type="ChEBI" id="CHEBI:18420"/>
    </ligand>
</feature>
<accession>A0A2P7S3M6</accession>
<dbReference type="Pfam" id="PF01850">
    <property type="entry name" value="PIN"/>
    <property type="match status" value="1"/>
</dbReference>
<dbReference type="InterPro" id="IPR006226">
    <property type="entry name" value="Mtu_PIN"/>
</dbReference>
<evidence type="ECO:0000256" key="5">
    <source>
        <dbReference type="HAMAP-Rule" id="MF_00265"/>
    </source>
</evidence>
<reference evidence="7 8" key="1">
    <citation type="submission" date="2018-03" db="EMBL/GenBank/DDBJ databases">
        <title>The draft genome of Mesorhizobium soli JCM 19897.</title>
        <authorList>
            <person name="Li L."/>
            <person name="Liu L."/>
            <person name="Liang L."/>
            <person name="Wang T."/>
            <person name="Zhang X."/>
        </authorList>
    </citation>
    <scope>NUCLEOTIDE SEQUENCE [LARGE SCALE GENOMIC DNA]</scope>
    <source>
        <strain evidence="7 8">JCM 19897</strain>
    </source>
</reference>
<sequence>MTFLLDVNVLIALIDPGHVAHDDAHAWFGAVGHSSWATCPMTENGVLRIVGNPKYPNTPGSPADVATIVAKLRGLPGHAFWTDDLSLVGSPDIDPSRILTSAQVTDTYLLALAATNGGQLATFDRRLSPAAVKRGKSALHLIVGREDRSS</sequence>
<comment type="function">
    <text evidence="5">Toxic component of a toxin-antitoxin (TA) system. An RNase.</text>
</comment>
<dbReference type="HAMAP" id="MF_00265">
    <property type="entry name" value="VapC_Nob1"/>
    <property type="match status" value="1"/>
</dbReference>
<evidence type="ECO:0000313" key="7">
    <source>
        <dbReference type="EMBL" id="PSJ57067.1"/>
    </source>
</evidence>
<dbReference type="RefSeq" id="WP_106726323.1">
    <property type="nucleotide sequence ID" value="NZ_PXYL01000015.1"/>
</dbReference>